<gene>
    <name evidence="1" type="ORF">SSABA_v1c01240</name>
</gene>
<evidence type="ECO:0000313" key="1">
    <source>
        <dbReference type="EMBL" id="AHI53536.1"/>
    </source>
</evidence>
<name>W6A983_9MOLU</name>
<dbReference type="AlphaFoldDB" id="W6A983"/>
<dbReference type="PATRIC" id="fig|1276257.3.peg.126"/>
<dbReference type="KEGG" id="ssab:SSABA_v1c01240"/>
<protein>
    <submittedName>
        <fullName evidence="1">Uncharacterized protein</fullName>
    </submittedName>
</protein>
<sequence length="241" mass="29457">MFLKKSLNLYFINNRSDWLSYFDETNALKKSRSLIKKTGRKIKNYECFILFKRWILWRWIIQNFTFEERFINNFFKLVKKFDLTLTSQENRFIFNVQEIYFNTWRPIKELPVKFELESKETINFRESLVNVHKYFDNDKKPKIEFENNYDLYFSFKNIYFCNGVQTVLKKINLSDLSDVELKRFGVIITVKKDKYLLRGANKLLVYSILQRVLPQPIKPLKNYEDLYGYFDFLSKIEQKFS</sequence>
<accession>W6A983</accession>
<evidence type="ECO:0000313" key="2">
    <source>
        <dbReference type="Proteomes" id="UP000019265"/>
    </source>
</evidence>
<dbReference type="EMBL" id="CP006934">
    <property type="protein sequence ID" value="AHI53536.1"/>
    <property type="molecule type" value="Genomic_DNA"/>
</dbReference>
<dbReference type="Proteomes" id="UP000019265">
    <property type="component" value="Chromosome"/>
</dbReference>
<organism evidence="1 2">
    <name type="scientific">Spiroplasma sabaudiense Ar-1343</name>
    <dbReference type="NCBI Taxonomy" id="1276257"/>
    <lineage>
        <taxon>Bacteria</taxon>
        <taxon>Bacillati</taxon>
        <taxon>Mycoplasmatota</taxon>
        <taxon>Mollicutes</taxon>
        <taxon>Entomoplasmatales</taxon>
        <taxon>Spiroplasmataceae</taxon>
        <taxon>Spiroplasma</taxon>
    </lineage>
</organism>
<dbReference type="HOGENOM" id="CLU_1165241_0_0_14"/>
<reference evidence="1 2" key="1">
    <citation type="journal article" date="2014" name="Genome Biol. Evol.">
        <title>Molecular evolution of the substrate utilization strategies and putative virulence factors in mosquito-associated Spiroplasma species.</title>
        <authorList>
            <person name="Chang T.H."/>
            <person name="Lo W.S."/>
            <person name="Ku C."/>
            <person name="Chen L.L."/>
            <person name="Kuo C.H."/>
        </authorList>
    </citation>
    <scope>NUCLEOTIDE SEQUENCE [LARGE SCALE GENOMIC DNA]</scope>
    <source>
        <strain evidence="1">Ar-1343</strain>
    </source>
</reference>
<proteinExistence type="predicted"/>
<dbReference type="OrthoDB" id="388703at2"/>
<dbReference type="STRING" id="1276257.SSABA_v1c01240"/>
<keyword evidence="2" id="KW-1185">Reference proteome</keyword>
<dbReference type="RefSeq" id="WP_025250674.1">
    <property type="nucleotide sequence ID" value="NZ_CP006934.1"/>
</dbReference>